<evidence type="ECO:0008006" key="3">
    <source>
        <dbReference type="Google" id="ProtNLM"/>
    </source>
</evidence>
<evidence type="ECO:0000313" key="1">
    <source>
        <dbReference type="EMBL" id="AMT96941.1"/>
    </source>
</evidence>
<proteinExistence type="predicted"/>
<keyword evidence="2" id="KW-1185">Reference proteome</keyword>
<gene>
    <name evidence="1" type="ORF">A3K91_1337</name>
</gene>
<organism evidence="1 2">
    <name type="scientific">Psychrobacter alimentarius</name>
    <dbReference type="NCBI Taxonomy" id="261164"/>
    <lineage>
        <taxon>Bacteria</taxon>
        <taxon>Pseudomonadati</taxon>
        <taxon>Pseudomonadota</taxon>
        <taxon>Gammaproteobacteria</taxon>
        <taxon>Moraxellales</taxon>
        <taxon>Moraxellaceae</taxon>
        <taxon>Psychrobacter</taxon>
    </lineage>
</organism>
<name>A0ABM5ZXX1_9GAMM</name>
<reference evidence="1 2" key="1">
    <citation type="submission" date="2016-03" db="EMBL/GenBank/DDBJ databases">
        <title>Genome sequencing of Psychrobacter alimentarius PAMC 27889.</title>
        <authorList>
            <person name="Lee J."/>
            <person name="Kim O.-S."/>
        </authorList>
    </citation>
    <scope>NUCLEOTIDE SEQUENCE [LARGE SCALE GENOMIC DNA]</scope>
    <source>
        <strain evidence="1 2">PAMC 27889</strain>
    </source>
</reference>
<accession>A0ABM5ZXX1</accession>
<dbReference type="GeneID" id="33060150"/>
<protein>
    <recommendedName>
        <fullName evidence="3">F-box associated domain-containing protein</fullName>
    </recommendedName>
</protein>
<dbReference type="Proteomes" id="UP000076104">
    <property type="component" value="Chromosome"/>
</dbReference>
<dbReference type="EMBL" id="CP014945">
    <property type="protein sequence ID" value="AMT96941.1"/>
    <property type="molecule type" value="Genomic_DNA"/>
</dbReference>
<dbReference type="RefSeq" id="WP_062844572.1">
    <property type="nucleotide sequence ID" value="NZ_CP014945.1"/>
</dbReference>
<sequence length="168" mass="19836">MKFKELINLSSDQVGRIDIDELILNLPNTPVDVLEQFYQDHGRNFQFQEQYAELDIYNLNWEIVNLTFENMSHASIFPYFQKWVDTCCKKSHRVSTDLNWKLIGHTDQTVAHWEHNHTWKRPPIFLELDCELHLVEGHSRFGCLTGLVSNGLISHNKTHKVWLAKNVY</sequence>
<evidence type="ECO:0000313" key="2">
    <source>
        <dbReference type="Proteomes" id="UP000076104"/>
    </source>
</evidence>